<dbReference type="Pfam" id="PF01740">
    <property type="entry name" value="STAS"/>
    <property type="match status" value="1"/>
</dbReference>
<dbReference type="InterPro" id="IPR052016">
    <property type="entry name" value="Bact_Sigma-Reg"/>
</dbReference>
<keyword evidence="6" id="KW-1185">Reference proteome</keyword>
<protein>
    <submittedName>
        <fullName evidence="5">SpoIIE family protein phosphatase</fullName>
    </submittedName>
</protein>
<accession>A0ABU5R458</accession>
<dbReference type="Proteomes" id="UP001304298">
    <property type="component" value="Unassembled WGS sequence"/>
</dbReference>
<dbReference type="SUPFAM" id="SSF55785">
    <property type="entry name" value="PYP-like sensor domain (PAS domain)"/>
    <property type="match status" value="1"/>
</dbReference>
<organism evidence="5 6">
    <name type="scientific">Amycolatopsis heterodermiae</name>
    <dbReference type="NCBI Taxonomy" id="3110235"/>
    <lineage>
        <taxon>Bacteria</taxon>
        <taxon>Bacillati</taxon>
        <taxon>Actinomycetota</taxon>
        <taxon>Actinomycetes</taxon>
        <taxon>Pseudonocardiales</taxon>
        <taxon>Pseudonocardiaceae</taxon>
        <taxon>Amycolatopsis</taxon>
    </lineage>
</organism>
<evidence type="ECO:0000313" key="6">
    <source>
        <dbReference type="Proteomes" id="UP001304298"/>
    </source>
</evidence>
<dbReference type="SUPFAM" id="SSF52091">
    <property type="entry name" value="SpoIIaa-like"/>
    <property type="match status" value="1"/>
</dbReference>
<dbReference type="EMBL" id="JAYFSI010000002">
    <property type="protein sequence ID" value="MEA5361003.1"/>
    <property type="molecule type" value="Genomic_DNA"/>
</dbReference>
<evidence type="ECO:0000313" key="5">
    <source>
        <dbReference type="EMBL" id="MEA5361003.1"/>
    </source>
</evidence>
<dbReference type="InterPro" id="IPR000700">
    <property type="entry name" value="PAS-assoc_C"/>
</dbReference>
<dbReference type="CDD" id="cd16936">
    <property type="entry name" value="HATPase_RsbW-like"/>
    <property type="match status" value="1"/>
</dbReference>
<dbReference type="InterPro" id="IPR001932">
    <property type="entry name" value="PPM-type_phosphatase-like_dom"/>
</dbReference>
<dbReference type="InterPro" id="IPR036457">
    <property type="entry name" value="PPM-type-like_dom_sf"/>
</dbReference>
<dbReference type="SUPFAM" id="SSF81606">
    <property type="entry name" value="PP2C-like"/>
    <property type="match status" value="1"/>
</dbReference>
<dbReference type="SMART" id="SM00331">
    <property type="entry name" value="PP2C_SIG"/>
    <property type="match status" value="1"/>
</dbReference>
<dbReference type="PROSITE" id="PS50801">
    <property type="entry name" value="STAS"/>
    <property type="match status" value="1"/>
</dbReference>
<evidence type="ECO:0000256" key="1">
    <source>
        <dbReference type="ARBA" id="ARBA00022801"/>
    </source>
</evidence>
<evidence type="ECO:0000256" key="2">
    <source>
        <dbReference type="SAM" id="Coils"/>
    </source>
</evidence>
<dbReference type="InterPro" id="IPR036513">
    <property type="entry name" value="STAS_dom_sf"/>
</dbReference>
<dbReference type="Gene3D" id="3.60.40.10">
    <property type="entry name" value="PPM-type phosphatase domain"/>
    <property type="match status" value="1"/>
</dbReference>
<dbReference type="CDD" id="cd07043">
    <property type="entry name" value="STAS_anti-anti-sigma_factors"/>
    <property type="match status" value="1"/>
</dbReference>
<dbReference type="InterPro" id="IPR003594">
    <property type="entry name" value="HATPase_dom"/>
</dbReference>
<reference evidence="5 6" key="1">
    <citation type="submission" date="2023-12" db="EMBL/GenBank/DDBJ databases">
        <title>Amycolatopsis sp. V23-08.</title>
        <authorList>
            <person name="Somphong A."/>
        </authorList>
    </citation>
    <scope>NUCLEOTIDE SEQUENCE [LARGE SCALE GENOMIC DNA]</scope>
    <source>
        <strain evidence="5 6">V23-08</strain>
    </source>
</reference>
<keyword evidence="2" id="KW-0175">Coiled coil</keyword>
<dbReference type="InterPro" id="IPR035965">
    <property type="entry name" value="PAS-like_dom_sf"/>
</dbReference>
<dbReference type="Pfam" id="PF08448">
    <property type="entry name" value="PAS_4"/>
    <property type="match status" value="1"/>
</dbReference>
<dbReference type="PANTHER" id="PTHR43156">
    <property type="entry name" value="STAGE II SPORULATION PROTEIN E-RELATED"/>
    <property type="match status" value="1"/>
</dbReference>
<dbReference type="Gene3D" id="3.30.565.10">
    <property type="entry name" value="Histidine kinase-like ATPase, C-terminal domain"/>
    <property type="match status" value="1"/>
</dbReference>
<feature type="domain" description="STAS" evidence="4">
    <location>
        <begin position="572"/>
        <end position="635"/>
    </location>
</feature>
<comment type="caution">
    <text evidence="5">The sequence shown here is derived from an EMBL/GenBank/DDBJ whole genome shotgun (WGS) entry which is preliminary data.</text>
</comment>
<gene>
    <name evidence="5" type="ORF">VA596_15770</name>
</gene>
<dbReference type="Pfam" id="PF13581">
    <property type="entry name" value="HATPase_c_2"/>
    <property type="match status" value="1"/>
</dbReference>
<proteinExistence type="predicted"/>
<dbReference type="Gene3D" id="3.30.750.24">
    <property type="entry name" value="STAS domain"/>
    <property type="match status" value="1"/>
</dbReference>
<dbReference type="InterPro" id="IPR002645">
    <property type="entry name" value="STAS_dom"/>
</dbReference>
<dbReference type="SUPFAM" id="SSF55874">
    <property type="entry name" value="ATPase domain of HSP90 chaperone/DNA topoisomerase II/histidine kinase"/>
    <property type="match status" value="1"/>
</dbReference>
<dbReference type="InterPro" id="IPR036890">
    <property type="entry name" value="HATPase_C_sf"/>
</dbReference>
<dbReference type="PANTHER" id="PTHR43156:SF2">
    <property type="entry name" value="STAGE II SPORULATION PROTEIN E"/>
    <property type="match status" value="1"/>
</dbReference>
<dbReference type="RefSeq" id="WP_323327640.1">
    <property type="nucleotide sequence ID" value="NZ_JAYFSI010000002.1"/>
</dbReference>
<evidence type="ECO:0000259" key="4">
    <source>
        <dbReference type="PROSITE" id="PS50801"/>
    </source>
</evidence>
<dbReference type="Gene3D" id="3.30.450.20">
    <property type="entry name" value="PAS domain"/>
    <property type="match status" value="1"/>
</dbReference>
<dbReference type="PROSITE" id="PS50113">
    <property type="entry name" value="PAC"/>
    <property type="match status" value="1"/>
</dbReference>
<feature type="coiled-coil region" evidence="2">
    <location>
        <begin position="142"/>
        <end position="169"/>
    </location>
</feature>
<feature type="domain" description="PAC" evidence="3">
    <location>
        <begin position="92"/>
        <end position="147"/>
    </location>
</feature>
<evidence type="ECO:0000259" key="3">
    <source>
        <dbReference type="PROSITE" id="PS50113"/>
    </source>
</evidence>
<sequence>MTDNAAPDGDLSALAGEPALVHRVFDQMPLIVGVLEGPQLRVMAATGLYRAWTGRADVVGKLIHETFSEVIGQQLFQSFQRVYDGHGPELLRDFRLQLDLPDTGEQAEFFVDASITPLLGSDGEVTGVIVSVADVTERVRERQAAQQRANVAERRYEQARDVIDTLQRELLPSGVPVLPRVQVAASYLLANAEDAAGGDWFDSQALPDGRVALVVGDVVGHGVTASATMGQLRTLLHERLFTDGEVATALAGLDAAADRIRGARAATVCVVLLDPATGALEYCTAGHPPPLVLSPTGERRYLPATGAGPIGVGGEFTAGTVGKDRLAEGEMILLYTDGILERPGRDLPQSTVELAQAAADVAADRALRDDAASPADRVCTQTLELLVRITGHTDDITLLAGQLVAPAPDRAWDHPATAASLGSFHQQLEEWLGAARVDGRDADALRHAAVELATNAIEHAYIDSADDHSFTVTAALTGTGQARLRVIDRGRWRPPAPSADRGLGLLIAEQLVDDLRVEHDDTGTTATLSLRLSHPARLLNADELAWTAATRPPVRREPLLVLDEPWAPGPRIRVDGGVDAATAGEFDRGVRTAGSTGARSLTVDLTGVTHLASAGVSALHRLRALHRDNGTELRLYAPAGTNADLIMTLVSLDHDTIDPDTAGA</sequence>
<keyword evidence="1" id="KW-0378">Hydrolase</keyword>
<dbReference type="Pfam" id="PF07228">
    <property type="entry name" value="SpoIIE"/>
    <property type="match status" value="1"/>
</dbReference>
<name>A0ABU5R458_9PSEU</name>
<dbReference type="InterPro" id="IPR013656">
    <property type="entry name" value="PAS_4"/>
</dbReference>